<dbReference type="SMART" id="SM00225">
    <property type="entry name" value="BTB"/>
    <property type="match status" value="1"/>
</dbReference>
<dbReference type="CDD" id="cd18186">
    <property type="entry name" value="BTB_POZ_ZBTB_KLHL-like"/>
    <property type="match status" value="1"/>
</dbReference>
<protein>
    <recommendedName>
        <fullName evidence="1">BTB domain-containing protein</fullName>
    </recommendedName>
</protein>
<feature type="domain" description="BTB" evidence="1">
    <location>
        <begin position="21"/>
        <end position="80"/>
    </location>
</feature>
<dbReference type="Proteomes" id="UP000799537">
    <property type="component" value="Unassembled WGS sequence"/>
</dbReference>
<evidence type="ECO:0000313" key="3">
    <source>
        <dbReference type="Proteomes" id="UP000799537"/>
    </source>
</evidence>
<dbReference type="EMBL" id="ML993606">
    <property type="protein sequence ID" value="KAF2163953.1"/>
    <property type="molecule type" value="Genomic_DNA"/>
</dbReference>
<organism evidence="2 3">
    <name type="scientific">Zasmidium cellare ATCC 36951</name>
    <dbReference type="NCBI Taxonomy" id="1080233"/>
    <lineage>
        <taxon>Eukaryota</taxon>
        <taxon>Fungi</taxon>
        <taxon>Dikarya</taxon>
        <taxon>Ascomycota</taxon>
        <taxon>Pezizomycotina</taxon>
        <taxon>Dothideomycetes</taxon>
        <taxon>Dothideomycetidae</taxon>
        <taxon>Mycosphaerellales</taxon>
        <taxon>Mycosphaerellaceae</taxon>
        <taxon>Zasmidium</taxon>
    </lineage>
</organism>
<reference evidence="2" key="1">
    <citation type="journal article" date="2020" name="Stud. Mycol.">
        <title>101 Dothideomycetes genomes: a test case for predicting lifestyles and emergence of pathogens.</title>
        <authorList>
            <person name="Haridas S."/>
            <person name="Albert R."/>
            <person name="Binder M."/>
            <person name="Bloem J."/>
            <person name="Labutti K."/>
            <person name="Salamov A."/>
            <person name="Andreopoulos B."/>
            <person name="Baker S."/>
            <person name="Barry K."/>
            <person name="Bills G."/>
            <person name="Bluhm B."/>
            <person name="Cannon C."/>
            <person name="Castanera R."/>
            <person name="Culley D."/>
            <person name="Daum C."/>
            <person name="Ezra D."/>
            <person name="Gonzalez J."/>
            <person name="Henrissat B."/>
            <person name="Kuo A."/>
            <person name="Liang C."/>
            <person name="Lipzen A."/>
            <person name="Lutzoni F."/>
            <person name="Magnuson J."/>
            <person name="Mondo S."/>
            <person name="Nolan M."/>
            <person name="Ohm R."/>
            <person name="Pangilinan J."/>
            <person name="Park H.-J."/>
            <person name="Ramirez L."/>
            <person name="Alfaro M."/>
            <person name="Sun H."/>
            <person name="Tritt A."/>
            <person name="Yoshinaga Y."/>
            <person name="Zwiers L.-H."/>
            <person name="Turgeon B."/>
            <person name="Goodwin S."/>
            <person name="Spatafora J."/>
            <person name="Crous P."/>
            <person name="Grigoriev I."/>
        </authorList>
    </citation>
    <scope>NUCLEOTIDE SEQUENCE</scope>
    <source>
        <strain evidence="2">ATCC 36951</strain>
    </source>
</reference>
<accession>A0A6A6CAY0</accession>
<evidence type="ECO:0000259" key="1">
    <source>
        <dbReference type="PROSITE" id="PS50097"/>
    </source>
</evidence>
<dbReference type="Pfam" id="PF00651">
    <property type="entry name" value="BTB"/>
    <property type="match status" value="1"/>
</dbReference>
<dbReference type="PANTHER" id="PTHR47843:SF5">
    <property type="entry name" value="BTB_POZ DOMAIN PROTEIN"/>
    <property type="match status" value="1"/>
</dbReference>
<sequence length="258" mass="28607">MATDADKMAFFARLHEFDELCDFTLISRGAQCKVHRLVLSAHSKVLEKACAGGFAEASQRTLDLSEYESDILDAFVEYMYYWDYDSSVEKHYPAEEGVLEFHVQMCVIADKYDMQPLKVLAIEKFKAALDSARSVDDLADAARCAYDASLATEEIREEIVKKAAKDPFVGVNAAPKTTLEDVMMEYPELAVAIAKAACGPVSPATSTSKPETRWTLYECQAAARCGYTGRQRVFADYPVPNCPRCGRLFAVVDKAESS</sequence>
<dbReference type="OrthoDB" id="3650075at2759"/>
<keyword evidence="3" id="KW-1185">Reference proteome</keyword>
<dbReference type="InterPro" id="IPR000210">
    <property type="entry name" value="BTB/POZ_dom"/>
</dbReference>
<proteinExistence type="predicted"/>
<dbReference type="PANTHER" id="PTHR47843">
    <property type="entry name" value="BTB DOMAIN-CONTAINING PROTEIN-RELATED"/>
    <property type="match status" value="1"/>
</dbReference>
<dbReference type="InterPro" id="IPR011333">
    <property type="entry name" value="SKP1/BTB/POZ_sf"/>
</dbReference>
<dbReference type="PROSITE" id="PS50097">
    <property type="entry name" value="BTB"/>
    <property type="match status" value="1"/>
</dbReference>
<dbReference type="GeneID" id="54561084"/>
<evidence type="ECO:0000313" key="2">
    <source>
        <dbReference type="EMBL" id="KAF2163953.1"/>
    </source>
</evidence>
<dbReference type="Gene3D" id="3.30.710.10">
    <property type="entry name" value="Potassium Channel Kv1.1, Chain A"/>
    <property type="match status" value="1"/>
</dbReference>
<name>A0A6A6CAY0_ZASCE</name>
<dbReference type="AlphaFoldDB" id="A0A6A6CAY0"/>
<dbReference type="RefSeq" id="XP_033664842.1">
    <property type="nucleotide sequence ID" value="XM_033807812.1"/>
</dbReference>
<gene>
    <name evidence="2" type="ORF">M409DRAFT_25730</name>
</gene>
<dbReference type="SUPFAM" id="SSF54695">
    <property type="entry name" value="POZ domain"/>
    <property type="match status" value="1"/>
</dbReference>